<comment type="function">
    <text evidence="8">Component of the sequence-specific heterotrimeric transcription factor (NF-Y) which specifically recognizes a 5'-CCAAT-3' box motif found in the promoters of its target genes.</text>
</comment>
<dbReference type="Gene3D" id="6.10.250.2430">
    <property type="match status" value="1"/>
</dbReference>
<keyword evidence="4" id="KW-0010">Activator</keyword>
<keyword evidence="3 8" id="KW-0238">DNA-binding</keyword>
<dbReference type="SMART" id="SM00521">
    <property type="entry name" value="CBF"/>
    <property type="match status" value="1"/>
</dbReference>
<dbReference type="GO" id="GO:0003700">
    <property type="term" value="F:DNA-binding transcription factor activity"/>
    <property type="evidence" value="ECO:0007669"/>
    <property type="project" value="UniProtKB-UniRule"/>
</dbReference>
<dbReference type="KEGG" id="mcha:111021876"/>
<proteinExistence type="inferred from homology"/>
<dbReference type="OrthoDB" id="1097733at2759"/>
<dbReference type="Proteomes" id="UP000504603">
    <property type="component" value="Unplaced"/>
</dbReference>
<dbReference type="PANTHER" id="PTHR12632">
    <property type="entry name" value="TRANSCRIPTION FACTOR NF-Y ALPHA-RELATED"/>
    <property type="match status" value="1"/>
</dbReference>
<name>A0A6J1DKY5_MOMCH</name>
<protein>
    <recommendedName>
        <fullName evidence="8">Nuclear transcription factor Y subunit</fullName>
    </recommendedName>
</protein>
<dbReference type="PRINTS" id="PR00616">
    <property type="entry name" value="CCAATSUBUNTB"/>
</dbReference>
<keyword evidence="9" id="KW-1185">Reference proteome</keyword>
<dbReference type="InterPro" id="IPR018362">
    <property type="entry name" value="CCAAT-binding_factor_CS"/>
</dbReference>
<dbReference type="GO" id="GO:0016602">
    <property type="term" value="C:CCAAT-binding factor complex"/>
    <property type="evidence" value="ECO:0007669"/>
    <property type="project" value="InterPro"/>
</dbReference>
<evidence type="ECO:0000256" key="4">
    <source>
        <dbReference type="ARBA" id="ARBA00023159"/>
    </source>
</evidence>
<dbReference type="InterPro" id="IPR001289">
    <property type="entry name" value="NFYA"/>
</dbReference>
<evidence type="ECO:0000313" key="9">
    <source>
        <dbReference type="Proteomes" id="UP000504603"/>
    </source>
</evidence>
<keyword evidence="5 8" id="KW-0804">Transcription</keyword>
<gene>
    <name evidence="10" type="primary">LOC111021876</name>
</gene>
<evidence type="ECO:0000256" key="6">
    <source>
        <dbReference type="ARBA" id="ARBA00023242"/>
    </source>
</evidence>
<accession>A0A6J1DKY5</accession>
<evidence type="ECO:0000256" key="1">
    <source>
        <dbReference type="ARBA" id="ARBA00004123"/>
    </source>
</evidence>
<organism evidence="9 10">
    <name type="scientific">Momordica charantia</name>
    <name type="common">Bitter gourd</name>
    <name type="synonym">Balsam pear</name>
    <dbReference type="NCBI Taxonomy" id="3673"/>
    <lineage>
        <taxon>Eukaryota</taxon>
        <taxon>Viridiplantae</taxon>
        <taxon>Streptophyta</taxon>
        <taxon>Embryophyta</taxon>
        <taxon>Tracheophyta</taxon>
        <taxon>Spermatophyta</taxon>
        <taxon>Magnoliopsida</taxon>
        <taxon>eudicotyledons</taxon>
        <taxon>Gunneridae</taxon>
        <taxon>Pentapetalae</taxon>
        <taxon>rosids</taxon>
        <taxon>fabids</taxon>
        <taxon>Cucurbitales</taxon>
        <taxon>Cucurbitaceae</taxon>
        <taxon>Momordiceae</taxon>
        <taxon>Momordica</taxon>
    </lineage>
</organism>
<dbReference type="RefSeq" id="XP_022154673.1">
    <property type="nucleotide sequence ID" value="XM_022298981.1"/>
</dbReference>
<comment type="similarity">
    <text evidence="8">Belongs to the NFYA/HAP2 subunit family.</text>
</comment>
<keyword evidence="6 8" id="KW-0539">Nucleus</keyword>
<dbReference type="GO" id="GO:0003677">
    <property type="term" value="F:DNA binding"/>
    <property type="evidence" value="ECO:0007669"/>
    <property type="project" value="UniProtKB-KW"/>
</dbReference>
<keyword evidence="2 8" id="KW-0805">Transcription regulation</keyword>
<sequence length="351" mass="39022">MNMMAIPLENFAPKNLDQNSVHSAFLFNVDCTPWWNSNERKIPVALSDNITLKLETPAQPYHKQLGLELQDQESSTAHSTGQSLHKVCPMEAQNTQEQCVSSESGQDENCGESVENQMKSVILLSNPEFMFNSPQVDGCPSSMARVSYPYIDPYYGGLLYGGYCQQAIHNQAQVSSNVVGIAPARVPLPHGLAEDGPIYVNAKQYHGILRRRQSRAKLEAQNKVIRNRKPYLHESRHIHALNRVRGSGGRFLSAKKNQPPDPNRITLPTTLRQKKDTPDFNNCSSETGDRDHSIMTATCSDISSISNGSVRFGQPNNRFSTISSNMGGRMEQYRGGVFVQGETRSHSSIVQ</sequence>
<dbReference type="PROSITE" id="PS51152">
    <property type="entry name" value="NFYA_HAP2_2"/>
    <property type="match status" value="1"/>
</dbReference>
<evidence type="ECO:0000313" key="10">
    <source>
        <dbReference type="RefSeq" id="XP_022154673.1"/>
    </source>
</evidence>
<reference evidence="10" key="1">
    <citation type="submission" date="2025-08" db="UniProtKB">
        <authorList>
            <consortium name="RefSeq"/>
        </authorList>
    </citation>
    <scope>IDENTIFICATION</scope>
    <source>
        <strain evidence="10">OHB3-1</strain>
    </source>
</reference>
<evidence type="ECO:0000256" key="5">
    <source>
        <dbReference type="ARBA" id="ARBA00023163"/>
    </source>
</evidence>
<dbReference type="GeneID" id="111021876"/>
<evidence type="ECO:0000256" key="2">
    <source>
        <dbReference type="ARBA" id="ARBA00023015"/>
    </source>
</evidence>
<evidence type="ECO:0000256" key="8">
    <source>
        <dbReference type="RuleBase" id="RU367155"/>
    </source>
</evidence>
<dbReference type="AlphaFoldDB" id="A0A6J1DKY5"/>
<dbReference type="PROSITE" id="PS00686">
    <property type="entry name" value="NFYA_HAP2_1"/>
    <property type="match status" value="1"/>
</dbReference>
<evidence type="ECO:0000256" key="7">
    <source>
        <dbReference type="ARBA" id="ARBA00025911"/>
    </source>
</evidence>
<comment type="subcellular location">
    <subcellularLocation>
        <location evidence="1 8">Nucleus</location>
    </subcellularLocation>
</comment>
<evidence type="ECO:0000256" key="3">
    <source>
        <dbReference type="ARBA" id="ARBA00023125"/>
    </source>
</evidence>
<dbReference type="Pfam" id="PF02045">
    <property type="entry name" value="CBFB_NFYA"/>
    <property type="match status" value="1"/>
</dbReference>
<comment type="subunit">
    <text evidence="7">Heterotrimeric transcription factor composed of three components, NF-YA, NF-YB and NF-YC. NF-YB and NF-YC must interact and dimerize for NF-YA association and DNA binding.</text>
</comment>